<accession>A0A3N4Z8U2</accession>
<dbReference type="InterPro" id="IPR007409">
    <property type="entry name" value="Restrct_endonuc_type1_HsdR_N"/>
</dbReference>
<dbReference type="GO" id="GO:0003677">
    <property type="term" value="F:DNA binding"/>
    <property type="evidence" value="ECO:0007669"/>
    <property type="project" value="UniProtKB-KW"/>
</dbReference>
<comment type="catalytic activity">
    <reaction evidence="1 11">
        <text>Endonucleolytic cleavage of DNA to give random double-stranded fragments with terminal 5'-phosphates, ATP is simultaneously hydrolyzed.</text>
        <dbReference type="EC" id="3.1.21.3"/>
    </reaction>
</comment>
<dbReference type="GO" id="GO:0005524">
    <property type="term" value="F:ATP binding"/>
    <property type="evidence" value="ECO:0007669"/>
    <property type="project" value="UniProtKB-KW"/>
</dbReference>
<dbReference type="GO" id="GO:0009307">
    <property type="term" value="P:DNA restriction-modification system"/>
    <property type="evidence" value="ECO:0007669"/>
    <property type="project" value="UniProtKB-KW"/>
</dbReference>
<dbReference type="RefSeq" id="WP_123918872.1">
    <property type="nucleotide sequence ID" value="NZ_RKRA01000001.1"/>
</dbReference>
<evidence type="ECO:0000256" key="10">
    <source>
        <dbReference type="ARBA" id="ARBA00023125"/>
    </source>
</evidence>
<dbReference type="Pfam" id="PF18766">
    <property type="entry name" value="SWI2_SNF2"/>
    <property type="match status" value="1"/>
</dbReference>
<dbReference type="InterPro" id="IPR040980">
    <property type="entry name" value="SWI2_SNF2"/>
</dbReference>
<dbReference type="CDD" id="cd22332">
    <property type="entry name" value="HsdR_N"/>
    <property type="match status" value="1"/>
</dbReference>
<dbReference type="Pfam" id="PF22679">
    <property type="entry name" value="T1R_D3-like"/>
    <property type="match status" value="1"/>
</dbReference>
<keyword evidence="14" id="KW-1185">Reference proteome</keyword>
<dbReference type="SMART" id="SM00487">
    <property type="entry name" value="DEXDc"/>
    <property type="match status" value="1"/>
</dbReference>
<evidence type="ECO:0000256" key="1">
    <source>
        <dbReference type="ARBA" id="ARBA00000851"/>
    </source>
</evidence>
<keyword evidence="10 11" id="KW-0238">DNA-binding</keyword>
<dbReference type="InterPro" id="IPR055180">
    <property type="entry name" value="HsdR_RecA-like_helicase_dom_2"/>
</dbReference>
<dbReference type="NCBIfam" id="TIGR00348">
    <property type="entry name" value="hsdR"/>
    <property type="match status" value="1"/>
</dbReference>
<dbReference type="Gene3D" id="3.40.50.300">
    <property type="entry name" value="P-loop containing nucleotide triphosphate hydrolases"/>
    <property type="match status" value="2"/>
</dbReference>
<keyword evidence="4" id="KW-0540">Nuclease</keyword>
<evidence type="ECO:0000256" key="3">
    <source>
        <dbReference type="ARBA" id="ARBA00011296"/>
    </source>
</evidence>
<evidence type="ECO:0000256" key="2">
    <source>
        <dbReference type="ARBA" id="ARBA00008598"/>
    </source>
</evidence>
<keyword evidence="8 11" id="KW-0378">Hydrolase</keyword>
<evidence type="ECO:0000256" key="5">
    <source>
        <dbReference type="ARBA" id="ARBA00022741"/>
    </source>
</evidence>
<organism evidence="13 14">
    <name type="scientific">Georgenia muralis</name>
    <dbReference type="NCBI Taxonomy" id="154117"/>
    <lineage>
        <taxon>Bacteria</taxon>
        <taxon>Bacillati</taxon>
        <taxon>Actinomycetota</taxon>
        <taxon>Actinomycetes</taxon>
        <taxon>Micrococcales</taxon>
        <taxon>Bogoriellaceae</taxon>
        <taxon>Georgenia</taxon>
    </lineage>
</organism>
<keyword evidence="6 11" id="KW-0680">Restriction system</keyword>
<dbReference type="SUPFAM" id="SSF52540">
    <property type="entry name" value="P-loop containing nucleoside triphosphate hydrolases"/>
    <property type="match status" value="1"/>
</dbReference>
<evidence type="ECO:0000256" key="8">
    <source>
        <dbReference type="ARBA" id="ARBA00022801"/>
    </source>
</evidence>
<dbReference type="OrthoDB" id="9758243at2"/>
<dbReference type="EC" id="3.1.21.3" evidence="11"/>
<evidence type="ECO:0000256" key="9">
    <source>
        <dbReference type="ARBA" id="ARBA00022840"/>
    </source>
</evidence>
<dbReference type="PANTHER" id="PTHR30195">
    <property type="entry name" value="TYPE I SITE-SPECIFIC DEOXYRIBONUCLEASE PROTEIN SUBUNIT M AND R"/>
    <property type="match status" value="1"/>
</dbReference>
<comment type="subunit">
    <text evidence="3 11">The type I restriction/modification system is composed of three polypeptides R, M and S.</text>
</comment>
<comment type="function">
    <text evidence="11">Subunit R is required for both nuclease and ATPase activities, but not for modification.</text>
</comment>
<protein>
    <recommendedName>
        <fullName evidence="11">Type I restriction enzyme endonuclease subunit</fullName>
        <shortName evidence="11">R protein</shortName>
        <ecNumber evidence="11">3.1.21.3</ecNumber>
    </recommendedName>
</protein>
<dbReference type="InterPro" id="IPR051268">
    <property type="entry name" value="Type-I_R_enzyme_R_subunit"/>
</dbReference>
<gene>
    <name evidence="13" type="ORF">EDD32_3096</name>
</gene>
<dbReference type="InterPro" id="IPR014001">
    <property type="entry name" value="Helicase_ATP-bd"/>
</dbReference>
<comment type="caution">
    <text evidence="13">The sequence shown here is derived from an EMBL/GenBank/DDBJ whole genome shotgun (WGS) entry which is preliminary data.</text>
</comment>
<dbReference type="Proteomes" id="UP000280726">
    <property type="component" value="Unassembled WGS sequence"/>
</dbReference>
<evidence type="ECO:0000256" key="7">
    <source>
        <dbReference type="ARBA" id="ARBA00022759"/>
    </source>
</evidence>
<keyword evidence="7" id="KW-0255">Endonuclease</keyword>
<dbReference type="Pfam" id="PF04313">
    <property type="entry name" value="HSDR_N"/>
    <property type="match status" value="1"/>
</dbReference>
<keyword evidence="9 11" id="KW-0067">ATP-binding</keyword>
<comment type="similarity">
    <text evidence="2 11">Belongs to the HsdR family.</text>
</comment>
<evidence type="ECO:0000256" key="11">
    <source>
        <dbReference type="RuleBase" id="RU364115"/>
    </source>
</evidence>
<dbReference type="InterPro" id="IPR027417">
    <property type="entry name" value="P-loop_NTPase"/>
</dbReference>
<evidence type="ECO:0000259" key="12">
    <source>
        <dbReference type="PROSITE" id="PS51192"/>
    </source>
</evidence>
<proteinExistence type="inferred from homology"/>
<evidence type="ECO:0000256" key="4">
    <source>
        <dbReference type="ARBA" id="ARBA00022722"/>
    </source>
</evidence>
<dbReference type="PROSITE" id="PS51192">
    <property type="entry name" value="HELICASE_ATP_BIND_1"/>
    <property type="match status" value="1"/>
</dbReference>
<feature type="domain" description="Helicase ATP-binding" evidence="12">
    <location>
        <begin position="274"/>
        <end position="433"/>
    </location>
</feature>
<dbReference type="Gene3D" id="3.90.1570.50">
    <property type="match status" value="1"/>
</dbReference>
<dbReference type="EMBL" id="RKRA01000001">
    <property type="protein sequence ID" value="RPF28563.1"/>
    <property type="molecule type" value="Genomic_DNA"/>
</dbReference>
<dbReference type="GO" id="GO:0009035">
    <property type="term" value="F:type I site-specific deoxyribonuclease activity"/>
    <property type="evidence" value="ECO:0007669"/>
    <property type="project" value="UniProtKB-EC"/>
</dbReference>
<dbReference type="PANTHER" id="PTHR30195:SF15">
    <property type="entry name" value="TYPE I RESTRICTION ENZYME HINDI ENDONUCLEASE SUBUNIT"/>
    <property type="match status" value="1"/>
</dbReference>
<evidence type="ECO:0000313" key="13">
    <source>
        <dbReference type="EMBL" id="RPF28563.1"/>
    </source>
</evidence>
<name>A0A3N4Z8U2_9MICO</name>
<dbReference type="AlphaFoldDB" id="A0A3N4Z8U2"/>
<dbReference type="InterPro" id="IPR004473">
    <property type="entry name" value="Restrct_endonuc_typeI_HsdR"/>
</dbReference>
<evidence type="ECO:0000256" key="6">
    <source>
        <dbReference type="ARBA" id="ARBA00022747"/>
    </source>
</evidence>
<sequence>MSTGFTEASTIQKALVKWAVEGGWTQVPGDELPRHTTDVLITDWVVDALVRLNPDLDRAGDNVSIIVAELRAAVISAGSDGLLAANELMTTILRGNRTFKDVATSKSVPRRFIDFDDPASNQYVVADEVTLGSRRFDVVFYVNGFPLVVIETKTPVGKKITWLNAAKDLVDVYQDDYPSFFATNLFQVATDGHDLRYGAVAEPAQAWSRWGDMDGDPALIGPQRVERDARLLLDPFMVLRILRSYTLFAHSGVAGSRKLLPRYPQVQAAEAIHDKVLTGRPGGLIWHYQGSGKTFLSLFAALRLLNDPHAGDPTVIMLVDRTQLASQAKETFLTGGMPRLEAPQRSEELHDLLRGDYRGIIVTTIHKFAEAGFLNARDNIVVLVDEAHRTQEGNLGTQLRAAVPNARFFGMTGTPIADTDRNTFKLFGDPGDPGFVMSTYEPERSIADGTTVPVYVESRRVGFDLDQDALDAADEELAEQEGLTEDQHAYIASKVARKKVFFSNPDRVAAVCVDIVDHYRAKFAPLGLKAQVVALDREMVVAYKDGLERVITDRGLPYTVELNMTVTGGKDDPYAKYELDEAAEEKQKKRFTDPDDPLTFLVVTAKLMTGFDAPNEGVIYLDKPLTRHTLFQAITRPNRKYTSPDGAVKDYGLVVDYLGMDKAIDNALRTPDLDTPGQKRTVGVNELAGRFVVQIATTMTRFAGIDPDDDSFEALTAALQAIGVGDARDDFAAKFLKLQGMWEFLDPHPILAKYAAEYRWLAKVYDAARPHDAAHELLWARVGPKTIALVHQHMENITVTHRGGRAIIEPAALIALRDLTDDGTVEPPTDGGEDKPAEEMTVEEVLDSIEARIQRRLTTSAHKGVYESLAKRLELLRQQMLAQPDDAVGYLMKAFDVAKLTVRAERMEDEGTLAGNEALFDPNIGALSQIVAENKPAGVDVVVEKLAAEIDAIVKLVAFTGWTEKDEGAKKVKSELRVLLKRYGLPIKGEPFDSAYAYIRENY</sequence>
<reference evidence="13 14" key="1">
    <citation type="submission" date="2018-11" db="EMBL/GenBank/DDBJ databases">
        <title>Sequencing the genomes of 1000 actinobacteria strains.</title>
        <authorList>
            <person name="Klenk H.-P."/>
        </authorList>
    </citation>
    <scope>NUCLEOTIDE SEQUENCE [LARGE SCALE GENOMIC DNA]</scope>
    <source>
        <strain evidence="13 14">DSM 14418</strain>
    </source>
</reference>
<keyword evidence="5 11" id="KW-0547">Nucleotide-binding</keyword>
<evidence type="ECO:0000313" key="14">
    <source>
        <dbReference type="Proteomes" id="UP000280726"/>
    </source>
</evidence>